<keyword evidence="10" id="KW-1185">Reference proteome</keyword>
<accession>A0A1I6H5A4</accession>
<feature type="transmembrane region" description="Helical" evidence="8">
    <location>
        <begin position="357"/>
        <end position="376"/>
    </location>
</feature>
<keyword evidence="4 8" id="KW-0812">Transmembrane</keyword>
<feature type="region of interest" description="Disordered" evidence="7">
    <location>
        <begin position="1"/>
        <end position="27"/>
    </location>
</feature>
<evidence type="ECO:0000256" key="7">
    <source>
        <dbReference type="SAM" id="MobiDB-lite"/>
    </source>
</evidence>
<keyword evidence="3" id="KW-1003">Cell membrane</keyword>
<dbReference type="GO" id="GO:0005886">
    <property type="term" value="C:plasma membrane"/>
    <property type="evidence" value="ECO:0007669"/>
    <property type="project" value="UniProtKB-SubCell"/>
</dbReference>
<gene>
    <name evidence="9" type="ORF">SAMN04487937_2463</name>
</gene>
<evidence type="ECO:0000256" key="5">
    <source>
        <dbReference type="ARBA" id="ARBA00022989"/>
    </source>
</evidence>
<dbReference type="InterPro" id="IPR022791">
    <property type="entry name" value="L-PG_synthase/AglD"/>
</dbReference>
<feature type="transmembrane region" description="Helical" evidence="8">
    <location>
        <begin position="82"/>
        <end position="106"/>
    </location>
</feature>
<dbReference type="AlphaFoldDB" id="A0A1I6H5A4"/>
<evidence type="ECO:0000256" key="4">
    <source>
        <dbReference type="ARBA" id="ARBA00022692"/>
    </source>
</evidence>
<feature type="transmembrane region" description="Helical" evidence="8">
    <location>
        <begin position="328"/>
        <end position="351"/>
    </location>
</feature>
<evidence type="ECO:0000256" key="6">
    <source>
        <dbReference type="ARBA" id="ARBA00023136"/>
    </source>
</evidence>
<sequence length="377" mass="38500">MYSHSVAPGADPSDTTGAADGSHPAETKQTFQVRYRVTSFMNGSQRRALILGSAGAVILFAVLFVVVGVQRVVDALAAADPALVAATAGLGLCWLASWSLMLRAVLGALDVRLSVRTAFLVYSGAAFANNVTPFGQAGGEPVAAALISKVGEARYETGLVGIASVDVLNVVPSVSLVFVGVGSYAATTAIGERVGFAVASAVALVAAIVAAIAFVWRYRVAVVDRVPGAVGPFLGRFDRFDAETIEAGLADRLGNFFADIERVGTDRRRLLGIVALSLVGWLFQAAALTVAFAAVGHPISPLIPVFVVPLSYVAGATPLPGGLGGIEAALVGLLVPTTGVAASAITAAVLIFRGAVYWLPMLIGGLSASALGVRVLE</sequence>
<evidence type="ECO:0008006" key="11">
    <source>
        <dbReference type="Google" id="ProtNLM"/>
    </source>
</evidence>
<evidence type="ECO:0000256" key="2">
    <source>
        <dbReference type="ARBA" id="ARBA00011061"/>
    </source>
</evidence>
<dbReference type="Proteomes" id="UP000198932">
    <property type="component" value="Unassembled WGS sequence"/>
</dbReference>
<dbReference type="NCBIfam" id="TIGR00374">
    <property type="entry name" value="flippase-like domain"/>
    <property type="match status" value="1"/>
</dbReference>
<feature type="transmembrane region" description="Helical" evidence="8">
    <location>
        <begin position="270"/>
        <end position="295"/>
    </location>
</feature>
<evidence type="ECO:0000256" key="3">
    <source>
        <dbReference type="ARBA" id="ARBA00022475"/>
    </source>
</evidence>
<feature type="transmembrane region" description="Helical" evidence="8">
    <location>
        <begin position="194"/>
        <end position="216"/>
    </location>
</feature>
<dbReference type="STRING" id="35743.SAMN04487937_2463"/>
<feature type="transmembrane region" description="Helical" evidence="8">
    <location>
        <begin position="301"/>
        <end position="321"/>
    </location>
</feature>
<name>A0A1I6H5A4_HALSD</name>
<proteinExistence type="inferred from homology"/>
<evidence type="ECO:0000313" key="10">
    <source>
        <dbReference type="Proteomes" id="UP000198932"/>
    </source>
</evidence>
<protein>
    <recommendedName>
        <fullName evidence="11">Lysylphosphatidylglycerol synthase TM region</fullName>
    </recommendedName>
</protein>
<comment type="similarity">
    <text evidence="2">Belongs to the UPF0104 family.</text>
</comment>
<feature type="transmembrane region" description="Helical" evidence="8">
    <location>
        <begin position="159"/>
        <end position="182"/>
    </location>
</feature>
<organism evidence="9 10">
    <name type="scientific">Halorubrum sodomense</name>
    <dbReference type="NCBI Taxonomy" id="35743"/>
    <lineage>
        <taxon>Archaea</taxon>
        <taxon>Methanobacteriati</taxon>
        <taxon>Methanobacteriota</taxon>
        <taxon>Stenosarchaea group</taxon>
        <taxon>Halobacteria</taxon>
        <taxon>Halobacteriales</taxon>
        <taxon>Haloferacaceae</taxon>
        <taxon>Halorubrum</taxon>
    </lineage>
</organism>
<reference evidence="10" key="1">
    <citation type="submission" date="2016-10" db="EMBL/GenBank/DDBJ databases">
        <authorList>
            <person name="Varghese N."/>
            <person name="Submissions S."/>
        </authorList>
    </citation>
    <scope>NUCLEOTIDE SEQUENCE [LARGE SCALE GENOMIC DNA]</scope>
    <source>
        <strain evidence="10">RD 26</strain>
    </source>
</reference>
<dbReference type="EMBL" id="FOYN01000003">
    <property type="protein sequence ID" value="SFR49608.1"/>
    <property type="molecule type" value="Genomic_DNA"/>
</dbReference>
<feature type="transmembrane region" description="Helical" evidence="8">
    <location>
        <begin position="48"/>
        <end position="70"/>
    </location>
</feature>
<dbReference type="PANTHER" id="PTHR39087:SF2">
    <property type="entry name" value="UPF0104 MEMBRANE PROTEIN MJ1595"/>
    <property type="match status" value="1"/>
</dbReference>
<evidence type="ECO:0000313" key="9">
    <source>
        <dbReference type="EMBL" id="SFR49608.1"/>
    </source>
</evidence>
<dbReference type="Pfam" id="PF03706">
    <property type="entry name" value="LPG_synthase_TM"/>
    <property type="match status" value="1"/>
</dbReference>
<keyword evidence="6 8" id="KW-0472">Membrane</keyword>
<evidence type="ECO:0000256" key="1">
    <source>
        <dbReference type="ARBA" id="ARBA00004651"/>
    </source>
</evidence>
<keyword evidence="5 8" id="KW-1133">Transmembrane helix</keyword>
<comment type="subcellular location">
    <subcellularLocation>
        <location evidence="1">Cell membrane</location>
        <topology evidence="1">Multi-pass membrane protein</topology>
    </subcellularLocation>
</comment>
<dbReference type="PANTHER" id="PTHR39087">
    <property type="entry name" value="UPF0104 MEMBRANE PROTEIN MJ1595"/>
    <property type="match status" value="1"/>
</dbReference>
<evidence type="ECO:0000256" key="8">
    <source>
        <dbReference type="SAM" id="Phobius"/>
    </source>
</evidence>